<dbReference type="AlphaFoldDB" id="A0A0B6YDC0"/>
<accession>A0A0B6YDC0</accession>
<organism evidence="2">
    <name type="scientific">Arion vulgaris</name>
    <dbReference type="NCBI Taxonomy" id="1028688"/>
    <lineage>
        <taxon>Eukaryota</taxon>
        <taxon>Metazoa</taxon>
        <taxon>Spiralia</taxon>
        <taxon>Lophotrochozoa</taxon>
        <taxon>Mollusca</taxon>
        <taxon>Gastropoda</taxon>
        <taxon>Heterobranchia</taxon>
        <taxon>Euthyneura</taxon>
        <taxon>Panpulmonata</taxon>
        <taxon>Eupulmonata</taxon>
        <taxon>Stylommatophora</taxon>
        <taxon>Helicina</taxon>
        <taxon>Arionoidea</taxon>
        <taxon>Arionidae</taxon>
        <taxon>Arion</taxon>
    </lineage>
</organism>
<feature type="region of interest" description="Disordered" evidence="1">
    <location>
        <begin position="1"/>
        <end position="21"/>
    </location>
</feature>
<protein>
    <submittedName>
        <fullName evidence="2">Uncharacterized protein</fullName>
    </submittedName>
</protein>
<name>A0A0B6YDC0_9EUPU</name>
<evidence type="ECO:0000256" key="1">
    <source>
        <dbReference type="SAM" id="MobiDB-lite"/>
    </source>
</evidence>
<feature type="non-terminal residue" evidence="2">
    <location>
        <position position="1"/>
    </location>
</feature>
<proteinExistence type="predicted"/>
<feature type="non-terminal residue" evidence="2">
    <location>
        <position position="84"/>
    </location>
</feature>
<feature type="compositionally biased region" description="Low complexity" evidence="1">
    <location>
        <begin position="10"/>
        <end position="21"/>
    </location>
</feature>
<reference evidence="2" key="1">
    <citation type="submission" date="2014-12" db="EMBL/GenBank/DDBJ databases">
        <title>Insight into the proteome of Arion vulgaris.</title>
        <authorList>
            <person name="Aradska J."/>
            <person name="Bulat T."/>
            <person name="Smidak R."/>
            <person name="Sarate P."/>
            <person name="Gangsoo J."/>
            <person name="Sialana F."/>
            <person name="Bilban M."/>
            <person name="Lubec G."/>
        </authorList>
    </citation>
    <scope>NUCLEOTIDE SEQUENCE</scope>
    <source>
        <tissue evidence="2">Skin</tissue>
    </source>
</reference>
<sequence length="84" mass="8526">GVSASQTPVMNSLMSPSTSMSSNHQIFSPVITASQLSTPSFFGGQLAPGVTDQTSTNLSVKQSSGPVAVPSSGVFLQLVPTQAE</sequence>
<evidence type="ECO:0000313" key="2">
    <source>
        <dbReference type="EMBL" id="CEK54179.1"/>
    </source>
</evidence>
<dbReference type="EMBL" id="HACG01007314">
    <property type="protein sequence ID" value="CEK54179.1"/>
    <property type="molecule type" value="Transcribed_RNA"/>
</dbReference>
<gene>
    <name evidence="2" type="primary">ORF22147</name>
</gene>